<dbReference type="InParanoid" id="A0A194R2A9"/>
<evidence type="ECO:0000313" key="2">
    <source>
        <dbReference type="Proteomes" id="UP000053240"/>
    </source>
</evidence>
<organism evidence="1 2">
    <name type="scientific">Papilio machaon</name>
    <name type="common">Old World swallowtail butterfly</name>
    <dbReference type="NCBI Taxonomy" id="76193"/>
    <lineage>
        <taxon>Eukaryota</taxon>
        <taxon>Metazoa</taxon>
        <taxon>Ecdysozoa</taxon>
        <taxon>Arthropoda</taxon>
        <taxon>Hexapoda</taxon>
        <taxon>Insecta</taxon>
        <taxon>Pterygota</taxon>
        <taxon>Neoptera</taxon>
        <taxon>Endopterygota</taxon>
        <taxon>Lepidoptera</taxon>
        <taxon>Glossata</taxon>
        <taxon>Ditrysia</taxon>
        <taxon>Papilionoidea</taxon>
        <taxon>Papilionidae</taxon>
        <taxon>Papilioninae</taxon>
        <taxon>Papilio</taxon>
    </lineage>
</organism>
<dbReference type="Proteomes" id="UP000053240">
    <property type="component" value="Unassembled WGS sequence"/>
</dbReference>
<gene>
    <name evidence="1" type="ORF">RR48_08396</name>
</gene>
<proteinExistence type="predicted"/>
<reference evidence="1 2" key="1">
    <citation type="journal article" date="2015" name="Nat. Commun.">
        <title>Outbred genome sequencing and CRISPR/Cas9 gene editing in butterflies.</title>
        <authorList>
            <person name="Li X."/>
            <person name="Fan D."/>
            <person name="Zhang W."/>
            <person name="Liu G."/>
            <person name="Zhang L."/>
            <person name="Zhao L."/>
            <person name="Fang X."/>
            <person name="Chen L."/>
            <person name="Dong Y."/>
            <person name="Chen Y."/>
            <person name="Ding Y."/>
            <person name="Zhao R."/>
            <person name="Feng M."/>
            <person name="Zhu Y."/>
            <person name="Feng Y."/>
            <person name="Jiang X."/>
            <person name="Zhu D."/>
            <person name="Xiang H."/>
            <person name="Feng X."/>
            <person name="Li S."/>
            <person name="Wang J."/>
            <person name="Zhang G."/>
            <person name="Kronforst M.R."/>
            <person name="Wang W."/>
        </authorList>
    </citation>
    <scope>NUCLEOTIDE SEQUENCE [LARGE SCALE GENOMIC DNA]</scope>
    <source>
        <strain evidence="1">Ya'a_city_454_Pm</strain>
        <tissue evidence="1">Whole body</tissue>
    </source>
</reference>
<dbReference type="EMBL" id="KQ460878">
    <property type="protein sequence ID" value="KPJ11654.1"/>
    <property type="molecule type" value="Genomic_DNA"/>
</dbReference>
<keyword evidence="2" id="KW-1185">Reference proteome</keyword>
<evidence type="ECO:0000313" key="1">
    <source>
        <dbReference type="EMBL" id="KPJ11654.1"/>
    </source>
</evidence>
<protein>
    <submittedName>
        <fullName evidence="1">Uncharacterized protein</fullName>
    </submittedName>
</protein>
<accession>A0A194R2A9</accession>
<name>A0A194R2A9_PAPMA</name>
<sequence length="69" mass="7721">MAPVVHSYEKYTVQTGCRPDLAQFRPVVTLEGMSGDQHVPYIPCEFCAHHLPLDLIGDHQSYLSIYSAS</sequence>
<dbReference type="AlphaFoldDB" id="A0A194R2A9"/>